<evidence type="ECO:0000259" key="1">
    <source>
        <dbReference type="Pfam" id="PF08773"/>
    </source>
</evidence>
<dbReference type="InterPro" id="IPR038765">
    <property type="entry name" value="Papain-like_cys_pep_sf"/>
</dbReference>
<organism evidence="2 3">
    <name type="scientific">Oncorhynchus mykiss</name>
    <name type="common">Rainbow trout</name>
    <name type="synonym">Salmo gairdneri</name>
    <dbReference type="NCBI Taxonomy" id="8022"/>
    <lineage>
        <taxon>Eukaryota</taxon>
        <taxon>Metazoa</taxon>
        <taxon>Chordata</taxon>
        <taxon>Craniata</taxon>
        <taxon>Vertebrata</taxon>
        <taxon>Euteleostomi</taxon>
        <taxon>Actinopterygii</taxon>
        <taxon>Neopterygii</taxon>
        <taxon>Teleostei</taxon>
        <taxon>Protacanthopterygii</taxon>
        <taxon>Salmoniformes</taxon>
        <taxon>Salmonidae</taxon>
        <taxon>Salmoninae</taxon>
        <taxon>Oncorhynchus</taxon>
    </lineage>
</organism>
<dbReference type="Ensembl" id="ENSOMYT00000096569.2">
    <property type="protein sequence ID" value="ENSOMYP00000088679.2"/>
    <property type="gene ID" value="ENSOMYG00000040968.2"/>
</dbReference>
<name>A0A8C7WEC7_ONCMY</name>
<dbReference type="AlphaFoldDB" id="A0A8C7WEC7"/>
<reference evidence="2" key="3">
    <citation type="submission" date="2025-09" db="UniProtKB">
        <authorList>
            <consortium name="Ensembl"/>
        </authorList>
    </citation>
    <scope>IDENTIFICATION</scope>
</reference>
<dbReference type="SUPFAM" id="SSF75001">
    <property type="entry name" value="Dipeptidyl peptidase I (cathepsin C), exclusion domain"/>
    <property type="match status" value="1"/>
</dbReference>
<evidence type="ECO:0000313" key="2">
    <source>
        <dbReference type="Ensembl" id="ENSOMYP00000088679.2"/>
    </source>
</evidence>
<reference evidence="2" key="1">
    <citation type="submission" date="2020-07" db="EMBL/GenBank/DDBJ databases">
        <title>A long reads based de novo assembly of the rainbow trout Arlee double haploid line genome.</title>
        <authorList>
            <person name="Gao G."/>
            <person name="Palti Y."/>
        </authorList>
    </citation>
    <scope>NUCLEOTIDE SEQUENCE [LARGE SCALE GENOMIC DNA]</scope>
</reference>
<keyword evidence="3" id="KW-1185">Reference proteome</keyword>
<protein>
    <submittedName>
        <fullName evidence="2">Cathepsin C</fullName>
    </submittedName>
</protein>
<dbReference type="InterPro" id="IPR036496">
    <property type="entry name" value="CathepsinC_exc_dom_sf"/>
</dbReference>
<feature type="domain" description="Cathepsin C exclusion" evidence="1">
    <location>
        <begin position="14"/>
        <end position="57"/>
    </location>
</feature>
<accession>A0A8C7WEC7</accession>
<dbReference type="Gene3D" id="2.40.128.80">
    <property type="entry name" value="Cathepsin C, exclusion domain"/>
    <property type="match status" value="2"/>
</dbReference>
<dbReference type="Proteomes" id="UP000694395">
    <property type="component" value="Chromosome 27"/>
</dbReference>
<dbReference type="Pfam" id="PF08773">
    <property type="entry name" value="CathepsinC_exc"/>
    <property type="match status" value="2"/>
</dbReference>
<dbReference type="InterPro" id="IPR014882">
    <property type="entry name" value="CathepsinC_exc"/>
</dbReference>
<dbReference type="GeneTree" id="ENSGT00940000155787"/>
<feature type="domain" description="Cathepsin C exclusion" evidence="1">
    <location>
        <begin position="61"/>
        <end position="115"/>
    </location>
</feature>
<dbReference type="SUPFAM" id="SSF54001">
    <property type="entry name" value="Cysteine proteinases"/>
    <property type="match status" value="1"/>
</dbReference>
<reference evidence="2" key="2">
    <citation type="submission" date="2025-08" db="UniProtKB">
        <authorList>
            <consortium name="Ensembl"/>
        </authorList>
    </citation>
    <scope>IDENTIFICATION</scope>
</reference>
<sequence>MVCVPTLGGGLRADTPANCTYEDLLGFWVFQVSEGWQDKDINCSLMGKRWRDTRSKLSVAGFEVVLNDYKWLLTISPLFQYSEKGSEVTSYCDQTLLGWVHDSLGNNWACFTAKRLVPVPLHSVHTHLYSHNDLLDLLGLYAFYLHWLWQCSCLSHLSPRSFRLVVTVQGLTATLSAPASCGSCYSFPRRACWQLVSGSKQTTPRLSPTSLECTSRTLGSCFPYIGKDSPCDLPNGCLCHYSYMGGFYRGCTESAMILELVKHGPIEVRHTHTHTHVAGGQRGARGASSGSDECAIESIAMAAKPIPKL</sequence>
<evidence type="ECO:0000313" key="3">
    <source>
        <dbReference type="Proteomes" id="UP000694395"/>
    </source>
</evidence>
<proteinExistence type="predicted"/>